<dbReference type="InterPro" id="IPR050611">
    <property type="entry name" value="ABCF"/>
</dbReference>
<proteinExistence type="inferred from homology"/>
<dbReference type="CDD" id="cd03221">
    <property type="entry name" value="ABCF_EF-3"/>
    <property type="match status" value="2"/>
</dbReference>
<evidence type="ECO:0000256" key="1">
    <source>
        <dbReference type="ARBA" id="ARBA00022737"/>
    </source>
</evidence>
<keyword evidence="2" id="KW-0547">Nucleotide-binding</keyword>
<keyword evidence="9" id="KW-1185">Reference proteome</keyword>
<dbReference type="Pfam" id="PF12848">
    <property type="entry name" value="ABC_tran_Xtn"/>
    <property type="match status" value="1"/>
</dbReference>
<dbReference type="OrthoDB" id="9808609at2"/>
<dbReference type="Proteomes" id="UP000232638">
    <property type="component" value="Chromosome"/>
</dbReference>
<protein>
    <recommendedName>
        <fullName evidence="5">Probable ATP-binding protein YheS</fullName>
    </recommendedName>
</protein>
<evidence type="ECO:0000256" key="2">
    <source>
        <dbReference type="ARBA" id="ARBA00022741"/>
    </source>
</evidence>
<dbReference type="InterPro" id="IPR032781">
    <property type="entry name" value="ABC_tran_Xtn"/>
</dbReference>
<dbReference type="SUPFAM" id="SSF52540">
    <property type="entry name" value="P-loop containing nucleoside triphosphate hydrolases"/>
    <property type="match status" value="2"/>
</dbReference>
<evidence type="ECO:0000256" key="6">
    <source>
        <dbReference type="SAM" id="MobiDB-lite"/>
    </source>
</evidence>
<evidence type="ECO:0000259" key="7">
    <source>
        <dbReference type="PROSITE" id="PS50893"/>
    </source>
</evidence>
<keyword evidence="3 8" id="KW-0067">ATP-binding</keyword>
<dbReference type="AlphaFoldDB" id="A0A2K8UGB2"/>
<dbReference type="EMBL" id="CP020370">
    <property type="protein sequence ID" value="AUB84590.1"/>
    <property type="molecule type" value="Genomic_DNA"/>
</dbReference>
<name>A0A2K8UGB2_9GAMM</name>
<dbReference type="InterPro" id="IPR017871">
    <property type="entry name" value="ABC_transporter-like_CS"/>
</dbReference>
<dbReference type="InterPro" id="IPR027417">
    <property type="entry name" value="P-loop_NTPase"/>
</dbReference>
<comment type="similarity">
    <text evidence="4">Belongs to the ABC transporter superfamily. ABCF family. YheS subfamily.</text>
</comment>
<dbReference type="RefSeq" id="WP_100922241.1">
    <property type="nucleotide sequence ID" value="NZ_CP020370.1"/>
</dbReference>
<evidence type="ECO:0000256" key="4">
    <source>
        <dbReference type="ARBA" id="ARBA00061571"/>
    </source>
</evidence>
<dbReference type="SMART" id="SM00382">
    <property type="entry name" value="AAA"/>
    <property type="match status" value="2"/>
</dbReference>
<dbReference type="PANTHER" id="PTHR19211">
    <property type="entry name" value="ATP-BINDING TRANSPORT PROTEIN-RELATED"/>
    <property type="match status" value="1"/>
</dbReference>
<gene>
    <name evidence="8" type="ORF">THSYN_00330</name>
</gene>
<dbReference type="Pfam" id="PF00005">
    <property type="entry name" value="ABC_tran"/>
    <property type="match status" value="2"/>
</dbReference>
<dbReference type="GO" id="GO:0016887">
    <property type="term" value="F:ATP hydrolysis activity"/>
    <property type="evidence" value="ECO:0007669"/>
    <property type="project" value="InterPro"/>
</dbReference>
<evidence type="ECO:0000256" key="3">
    <source>
        <dbReference type="ARBA" id="ARBA00022840"/>
    </source>
</evidence>
<feature type="domain" description="ABC transporter" evidence="7">
    <location>
        <begin position="2"/>
        <end position="246"/>
    </location>
</feature>
<evidence type="ECO:0000313" key="9">
    <source>
        <dbReference type="Proteomes" id="UP000232638"/>
    </source>
</evidence>
<organism evidence="8 9">
    <name type="scientific">Candidatus Thiodictyon syntrophicum</name>
    <dbReference type="NCBI Taxonomy" id="1166950"/>
    <lineage>
        <taxon>Bacteria</taxon>
        <taxon>Pseudomonadati</taxon>
        <taxon>Pseudomonadota</taxon>
        <taxon>Gammaproteobacteria</taxon>
        <taxon>Chromatiales</taxon>
        <taxon>Chromatiaceae</taxon>
        <taxon>Thiodictyon</taxon>
    </lineage>
</organism>
<dbReference type="KEGG" id="tsy:THSYN_00330"/>
<accession>A0A2K8UGB2</accession>
<evidence type="ECO:0000256" key="5">
    <source>
        <dbReference type="ARBA" id="ARBA00069073"/>
    </source>
</evidence>
<feature type="domain" description="ABC transporter" evidence="7">
    <location>
        <begin position="313"/>
        <end position="527"/>
    </location>
</feature>
<feature type="region of interest" description="Disordered" evidence="6">
    <location>
        <begin position="522"/>
        <end position="549"/>
    </location>
</feature>
<dbReference type="PROSITE" id="PS50893">
    <property type="entry name" value="ABC_TRANSPORTER_2"/>
    <property type="match status" value="2"/>
</dbReference>
<dbReference type="InterPro" id="IPR003439">
    <property type="entry name" value="ABC_transporter-like_ATP-bd"/>
</dbReference>
<dbReference type="PROSITE" id="PS00211">
    <property type="entry name" value="ABC_TRANSPORTER_1"/>
    <property type="match status" value="2"/>
</dbReference>
<dbReference type="InterPro" id="IPR003593">
    <property type="entry name" value="AAA+_ATPase"/>
</dbReference>
<evidence type="ECO:0000313" key="8">
    <source>
        <dbReference type="EMBL" id="AUB84590.1"/>
    </source>
</evidence>
<dbReference type="Gene3D" id="3.40.50.300">
    <property type="entry name" value="P-loop containing nucleotide triphosphate hydrolases"/>
    <property type="match status" value="2"/>
</dbReference>
<sequence length="633" mass="69635">MLQLTDLSMRRGPRLLLSGASLTVYPGQKVGLVGANGSGKSSLFALLRGELHADTGDCSLPAGWELAHVAQHTPDGAGPAIEFVLDGDRELRRIQLDLAAADAAGDGLRHGELAGQLESIGGYGAESRAGRLLHGLGFAPGDERRPVNSYSGGWRMRLALARTLMCRSDLLLLDEPTNHLDLDAVIWLEAWLKSYQGTLILISHDRDFLDSVVSHTLHLEQGRLTLYAGNYSAFERQRAERLAQQQSAYERQQREVAHIHSFVERFRAKATKARQAQSRIKALERMELIAPAHVDSPFHFGFEAPTHLPHPLLRLEGLAAGYAGRPILKGLNLSLNPGDRIGLLGRNGAGKSTLVKVLAGDLAPSAGRRETAQELKVGYFAQHQLDQLRIDESPLKHLQRLDPKATEQALRDYLGGFGFDGDRASSPVAPLSGGEKARLVLALLIRQRPNLLLLDEPTNHLDLEMRQALSEALQEYEGALVLVSHDRHLLRVTADTLLLVDGGLVAPFDGDLDDYPAWLAARDPDRTGARPEAEAREGADRKQQRRQSADLRRALQPLRNRLQALERTLERLAARHQELASALAQPEIYAPEAKPRLLTLMEESNRVAAELAVAETQWLEVGEELEQRQAESA</sequence>
<keyword evidence="1" id="KW-0677">Repeat</keyword>
<dbReference type="FunFam" id="3.40.50.300:FF:000011">
    <property type="entry name" value="Putative ABC transporter ATP-binding component"/>
    <property type="match status" value="1"/>
</dbReference>
<dbReference type="FunFam" id="3.40.50.300:FF:002053">
    <property type="entry name" value="ABC transporter ATP-binding protein"/>
    <property type="match status" value="1"/>
</dbReference>
<dbReference type="GO" id="GO:0005524">
    <property type="term" value="F:ATP binding"/>
    <property type="evidence" value="ECO:0007669"/>
    <property type="project" value="UniProtKB-KW"/>
</dbReference>
<dbReference type="PANTHER" id="PTHR19211:SF14">
    <property type="entry name" value="ATP-BINDING CASSETTE SUB-FAMILY F MEMBER 1"/>
    <property type="match status" value="1"/>
</dbReference>
<reference evidence="8 9" key="1">
    <citation type="submission" date="2017-03" db="EMBL/GenBank/DDBJ databases">
        <title>Complete genome sequence of Candidatus 'Thiodictyon syntrophicum' sp. nov. strain Cad16T, a photolithoautotroph purple sulfur bacterium isolated from an alpine meromictic lake.</title>
        <authorList>
            <person name="Luedin S.M."/>
            <person name="Pothier J.F."/>
            <person name="Danza F."/>
            <person name="Storelli N."/>
            <person name="Wittwer M."/>
            <person name="Tonolla M."/>
        </authorList>
    </citation>
    <scope>NUCLEOTIDE SEQUENCE [LARGE SCALE GENOMIC DNA]</scope>
    <source>
        <strain evidence="8 9">Cad16T</strain>
    </source>
</reference>